<evidence type="ECO:0000259" key="16">
    <source>
        <dbReference type="PROSITE" id="PS50880"/>
    </source>
</evidence>
<evidence type="ECO:0000256" key="15">
    <source>
        <dbReference type="SAM" id="MobiDB-lite"/>
    </source>
</evidence>
<keyword evidence="7" id="KW-0863">Zinc-finger</keyword>
<dbReference type="Pfam" id="PF08275">
    <property type="entry name" value="DNAG_N"/>
    <property type="match status" value="1"/>
</dbReference>
<comment type="caution">
    <text evidence="12">Lacks conserved residue(s) required for the propagation of feature annotation.</text>
</comment>
<dbReference type="Proteomes" id="UP000092967">
    <property type="component" value="Chromosome"/>
</dbReference>
<evidence type="ECO:0000313" key="17">
    <source>
        <dbReference type="EMBL" id="ANW97382.1"/>
    </source>
</evidence>
<dbReference type="GO" id="GO:0008270">
    <property type="term" value="F:zinc ion binding"/>
    <property type="evidence" value="ECO:0007669"/>
    <property type="project" value="UniProtKB-KW"/>
</dbReference>
<dbReference type="InterPro" id="IPR002694">
    <property type="entry name" value="Znf_CHC2"/>
</dbReference>
<keyword evidence="9" id="KW-0460">Magnesium</keyword>
<dbReference type="GO" id="GO:0003899">
    <property type="term" value="F:DNA-directed RNA polymerase activity"/>
    <property type="evidence" value="ECO:0007669"/>
    <property type="project" value="UniProtKB-UniRule"/>
</dbReference>
<dbReference type="Gene3D" id="3.40.1360.10">
    <property type="match status" value="1"/>
</dbReference>
<dbReference type="PANTHER" id="PTHR30313:SF2">
    <property type="entry name" value="DNA PRIMASE"/>
    <property type="match status" value="1"/>
</dbReference>
<evidence type="ECO:0000256" key="1">
    <source>
        <dbReference type="ARBA" id="ARBA00022478"/>
    </source>
</evidence>
<proteinExistence type="inferred from homology"/>
<dbReference type="Pfam" id="PF10410">
    <property type="entry name" value="DnaB_bind"/>
    <property type="match status" value="1"/>
</dbReference>
<dbReference type="InterPro" id="IPR050219">
    <property type="entry name" value="DnaG_primase"/>
</dbReference>
<keyword evidence="10 12" id="KW-0238">DNA-binding</keyword>
<comment type="cofactor">
    <cofactor evidence="13">
        <name>Zn(2+)</name>
        <dbReference type="ChEBI" id="CHEBI:29105"/>
    </cofactor>
    <text evidence="13">Binds 1 zinc ion per monomer.</text>
</comment>
<dbReference type="Pfam" id="PF13155">
    <property type="entry name" value="Toprim_2"/>
    <property type="match status" value="1"/>
</dbReference>
<dbReference type="PROSITE" id="PS50880">
    <property type="entry name" value="TOPRIM"/>
    <property type="match status" value="1"/>
</dbReference>
<dbReference type="InterPro" id="IPR006171">
    <property type="entry name" value="TOPRIM_dom"/>
</dbReference>
<feature type="coiled-coil region" evidence="14">
    <location>
        <begin position="649"/>
        <end position="676"/>
    </location>
</feature>
<dbReference type="OrthoDB" id="9803773at2"/>
<dbReference type="GO" id="GO:0005737">
    <property type="term" value="C:cytoplasm"/>
    <property type="evidence" value="ECO:0007669"/>
    <property type="project" value="TreeGrafter"/>
</dbReference>
<evidence type="ECO:0000256" key="13">
    <source>
        <dbReference type="PIRNR" id="PIRNR002811"/>
    </source>
</evidence>
<dbReference type="GO" id="GO:0003677">
    <property type="term" value="F:DNA binding"/>
    <property type="evidence" value="ECO:0007669"/>
    <property type="project" value="UniProtKB-KW"/>
</dbReference>
<accession>A0A1B1Y9D2</accession>
<dbReference type="InterPro" id="IPR030846">
    <property type="entry name" value="DnaG_bac"/>
</dbReference>
<dbReference type="Gene3D" id="3.90.980.10">
    <property type="entry name" value="DNA primase, catalytic core, N-terminal domain"/>
    <property type="match status" value="1"/>
</dbReference>
<reference evidence="17 18" key="1">
    <citation type="submission" date="2016-02" db="EMBL/GenBank/DDBJ databases">
        <authorList>
            <person name="Wen L."/>
            <person name="He K."/>
            <person name="Yang H."/>
        </authorList>
    </citation>
    <scope>NUCLEOTIDE SEQUENCE [LARGE SCALE GENOMIC DNA]</scope>
    <source>
        <strain evidence="17 18">CZ1127</strain>
    </source>
</reference>
<evidence type="ECO:0000256" key="4">
    <source>
        <dbReference type="ARBA" id="ARBA00022695"/>
    </source>
</evidence>
<dbReference type="InterPro" id="IPR034151">
    <property type="entry name" value="TOPRIM_DnaG_bac"/>
</dbReference>
<keyword evidence="8 13" id="KW-0862">Zinc</keyword>
<feature type="domain" description="Toprim" evidence="16">
    <location>
        <begin position="260"/>
        <end position="341"/>
    </location>
</feature>
<dbReference type="Gene3D" id="3.90.580.10">
    <property type="entry name" value="Zinc finger, CHC2-type domain"/>
    <property type="match status" value="1"/>
</dbReference>
<dbReference type="EMBL" id="CP014224">
    <property type="protein sequence ID" value="ANW97382.1"/>
    <property type="molecule type" value="Genomic_DNA"/>
</dbReference>
<dbReference type="InterPro" id="IPR019475">
    <property type="entry name" value="DNA_primase_DnaB-bd"/>
</dbReference>
<dbReference type="InterPro" id="IPR036977">
    <property type="entry name" value="DNA_primase_Znf_CHC2"/>
</dbReference>
<sequence length="694" mass="79185">MISRETIDRVFETARVEEVIGEFVTLKKSGSSFKGLSPFVDEKSPSFMVSPVKGIWKDFSTGKGGNAISFLMEHEHYSYPEAIRYLANKYNIVIEETEQSDEQKEAADERESMYLVSKYAQDYFHKTMLNTQKGKAIGLSYFKERGFTQEMIETFQLGYCLDEWTAFTDSALKDGYDLQYLESTGVTIVKEGGKQFDRFKGRVMFPIHSMSGRVLGFGGRILTNDKKAAKYLNSPESEIYHKSKILYGIYQAKKTISKEDNCYLVEGYTDVISMYQSGITNVVASSGTALTPDQIRLVKRLTPNMTVLFDGDAAGLRASVRGIDLILEQGMNVKVVTFPDGDDPDSFAKKKTTAELKEYLESNQQDFISFKVSLLMEEAQNDPIKKAGLIRDIVMSISKIPDSIKQEVYIQECSRMMDISETVLFNELAQMLDKKAREVERKPASAPRMRVASSSNKEKTAQQSQSGNDMPDDAAFNEMMMAQEGQKPTSSNKNISNQPATPKGINTLDLYEREIIQILLLYGNHEVNFIDWVEDHDKHGKVIMVKEEYTNTVAHELYLQLQDDEIEFTNPLFLRIYKEISYQINQEEKLAVERLTSHEDSEIASEVTNILMDDERYVLSDWASKEIEVAQKTDVLQKLVQDAILNLRRVLIELKVKELMQDVADEENRIEALQEVMNYTQLKALLFDKLHRVL</sequence>
<evidence type="ECO:0000256" key="10">
    <source>
        <dbReference type="ARBA" id="ARBA00023125"/>
    </source>
</evidence>
<dbReference type="PIRSF" id="PIRSF002811">
    <property type="entry name" value="DnaG"/>
    <property type="match status" value="1"/>
</dbReference>
<keyword evidence="1 12" id="KW-0240">DNA-directed RNA polymerase</keyword>
<dbReference type="AlphaFoldDB" id="A0A1B1Y9D2"/>
<keyword evidence="6 13" id="KW-0479">Metal-binding</keyword>
<name>A0A1B1Y9D2_9FLAO</name>
<comment type="subunit">
    <text evidence="12">Monomer. Interacts with DnaB.</text>
</comment>
<dbReference type="RefSeq" id="WP_068828552.1">
    <property type="nucleotide sequence ID" value="NZ_CP014224.1"/>
</dbReference>
<dbReference type="SUPFAM" id="SSF57783">
    <property type="entry name" value="Zinc beta-ribbon"/>
    <property type="match status" value="1"/>
</dbReference>
<dbReference type="Pfam" id="PF01807">
    <property type="entry name" value="Zn_ribbon_DnaG"/>
    <property type="match status" value="1"/>
</dbReference>
<evidence type="ECO:0000256" key="11">
    <source>
        <dbReference type="ARBA" id="ARBA00023163"/>
    </source>
</evidence>
<protein>
    <recommendedName>
        <fullName evidence="12 13">DNA primase</fullName>
        <ecNumber evidence="12">2.7.7.101</ecNumber>
    </recommendedName>
</protein>
<evidence type="ECO:0000256" key="6">
    <source>
        <dbReference type="ARBA" id="ARBA00022723"/>
    </source>
</evidence>
<evidence type="ECO:0000256" key="14">
    <source>
        <dbReference type="SAM" id="Coils"/>
    </source>
</evidence>
<keyword evidence="18" id="KW-1185">Reference proteome</keyword>
<dbReference type="GO" id="GO:1990077">
    <property type="term" value="C:primosome complex"/>
    <property type="evidence" value="ECO:0007669"/>
    <property type="project" value="UniProtKB-KW"/>
</dbReference>
<evidence type="ECO:0000313" key="18">
    <source>
        <dbReference type="Proteomes" id="UP000092967"/>
    </source>
</evidence>
<dbReference type="EC" id="2.7.7.101" evidence="12"/>
<evidence type="ECO:0000256" key="5">
    <source>
        <dbReference type="ARBA" id="ARBA00022705"/>
    </source>
</evidence>
<keyword evidence="3 12" id="KW-0808">Transferase</keyword>
<dbReference type="InterPro" id="IPR037068">
    <property type="entry name" value="DNA_primase_core_N_sf"/>
</dbReference>
<keyword evidence="11 12" id="KW-0804">Transcription</keyword>
<dbReference type="InterPro" id="IPR006295">
    <property type="entry name" value="DNA_primase_DnaG"/>
</dbReference>
<keyword evidence="4 12" id="KW-0548">Nucleotidyltransferase</keyword>
<evidence type="ECO:0000256" key="3">
    <source>
        <dbReference type="ARBA" id="ARBA00022679"/>
    </source>
</evidence>
<dbReference type="GO" id="GO:0006269">
    <property type="term" value="P:DNA replication, synthesis of primer"/>
    <property type="evidence" value="ECO:0007669"/>
    <property type="project" value="UniProtKB-UniRule"/>
</dbReference>
<dbReference type="PANTHER" id="PTHR30313">
    <property type="entry name" value="DNA PRIMASE"/>
    <property type="match status" value="1"/>
</dbReference>
<comment type="function">
    <text evidence="12 13">RNA polymerase that catalyzes the synthesis of short RNA molecules used as primers for DNA polymerase during DNA replication.</text>
</comment>
<evidence type="ECO:0000256" key="12">
    <source>
        <dbReference type="HAMAP-Rule" id="MF_00974"/>
    </source>
</evidence>
<dbReference type="SMART" id="SM00400">
    <property type="entry name" value="ZnF_CHCC"/>
    <property type="match status" value="1"/>
</dbReference>
<dbReference type="CDD" id="cd03364">
    <property type="entry name" value="TOPRIM_DnaG_primases"/>
    <property type="match status" value="1"/>
</dbReference>
<keyword evidence="5 12" id="KW-0235">DNA replication</keyword>
<gene>
    <name evidence="12" type="primary">dnaG</name>
    <name evidence="17" type="ORF">AXE80_00095</name>
</gene>
<dbReference type="NCBIfam" id="TIGR01391">
    <property type="entry name" value="dnaG"/>
    <property type="match status" value="1"/>
</dbReference>
<dbReference type="InterPro" id="IPR013264">
    <property type="entry name" value="DNAG_N"/>
</dbReference>
<keyword evidence="2 12" id="KW-0639">Primosome</keyword>
<dbReference type="SUPFAM" id="SSF56731">
    <property type="entry name" value="DNA primase core"/>
    <property type="match status" value="1"/>
</dbReference>
<comment type="similarity">
    <text evidence="12 13">Belongs to the DnaG primase family.</text>
</comment>
<dbReference type="SMART" id="SM00493">
    <property type="entry name" value="TOPRIM"/>
    <property type="match status" value="1"/>
</dbReference>
<comment type="catalytic activity">
    <reaction evidence="12">
        <text>ssDNA + n NTP = ssDNA/pppN(pN)n-1 hybrid + (n-1) diphosphate.</text>
        <dbReference type="EC" id="2.7.7.101"/>
    </reaction>
</comment>
<feature type="region of interest" description="Disordered" evidence="15">
    <location>
        <begin position="437"/>
        <end position="503"/>
    </location>
</feature>
<dbReference type="HAMAP" id="MF_00974">
    <property type="entry name" value="DNA_primase_DnaG"/>
    <property type="match status" value="1"/>
</dbReference>
<dbReference type="KEGG" id="wfu:AXE80_00095"/>
<keyword evidence="14" id="KW-0175">Coiled coil</keyword>
<dbReference type="STRING" id="1790137.AXE80_00095"/>
<organism evidence="17 18">
    <name type="scientific">Wenyingzhuangia fucanilytica</name>
    <dbReference type="NCBI Taxonomy" id="1790137"/>
    <lineage>
        <taxon>Bacteria</taxon>
        <taxon>Pseudomonadati</taxon>
        <taxon>Bacteroidota</taxon>
        <taxon>Flavobacteriia</taxon>
        <taxon>Flavobacteriales</taxon>
        <taxon>Flavobacteriaceae</taxon>
        <taxon>Wenyingzhuangia</taxon>
    </lineage>
</organism>
<evidence type="ECO:0000256" key="8">
    <source>
        <dbReference type="ARBA" id="ARBA00022833"/>
    </source>
</evidence>
<dbReference type="GO" id="GO:0000428">
    <property type="term" value="C:DNA-directed RNA polymerase complex"/>
    <property type="evidence" value="ECO:0007669"/>
    <property type="project" value="UniProtKB-KW"/>
</dbReference>
<evidence type="ECO:0000256" key="2">
    <source>
        <dbReference type="ARBA" id="ARBA00022515"/>
    </source>
</evidence>
<evidence type="ECO:0000256" key="9">
    <source>
        <dbReference type="ARBA" id="ARBA00022842"/>
    </source>
</evidence>
<feature type="compositionally biased region" description="Polar residues" evidence="15">
    <location>
        <begin position="486"/>
        <end position="500"/>
    </location>
</feature>
<evidence type="ECO:0000256" key="7">
    <source>
        <dbReference type="ARBA" id="ARBA00022771"/>
    </source>
</evidence>